<feature type="transmembrane region" description="Helical" evidence="7">
    <location>
        <begin position="57"/>
        <end position="75"/>
    </location>
</feature>
<dbReference type="InterPro" id="IPR049142">
    <property type="entry name" value="MS_channel_1st"/>
</dbReference>
<dbReference type="InterPro" id="IPR011066">
    <property type="entry name" value="MscS_channel_C_sf"/>
</dbReference>
<dbReference type="Pfam" id="PF21082">
    <property type="entry name" value="MS_channel_3rd"/>
    <property type="match status" value="1"/>
</dbReference>
<dbReference type="Proteomes" id="UP000612009">
    <property type="component" value="Unassembled WGS sequence"/>
</dbReference>
<evidence type="ECO:0000313" key="11">
    <source>
        <dbReference type="EMBL" id="CAD6491427.1"/>
    </source>
</evidence>
<evidence type="ECO:0000313" key="12">
    <source>
        <dbReference type="Proteomes" id="UP000612009"/>
    </source>
</evidence>
<evidence type="ECO:0000256" key="7">
    <source>
        <dbReference type="SAM" id="Phobius"/>
    </source>
</evidence>
<organism evidence="11 12">
    <name type="scientific">Candidatus Argoarchaeum ethanivorans</name>
    <dbReference type="NCBI Taxonomy" id="2608793"/>
    <lineage>
        <taxon>Archaea</taxon>
        <taxon>Methanobacteriati</taxon>
        <taxon>Methanobacteriota</taxon>
        <taxon>Stenosarchaea group</taxon>
        <taxon>Methanomicrobia</taxon>
        <taxon>Methanosarcinales</taxon>
        <taxon>Methanosarcinales incertae sedis</taxon>
        <taxon>GOM Arc I cluster</taxon>
        <taxon>Candidatus Argoarchaeum</taxon>
    </lineage>
</organism>
<dbReference type="GO" id="GO:0055085">
    <property type="term" value="P:transmembrane transport"/>
    <property type="evidence" value="ECO:0007669"/>
    <property type="project" value="InterPro"/>
</dbReference>
<dbReference type="InterPro" id="IPR045042">
    <property type="entry name" value="YnaI-like"/>
</dbReference>
<feature type="transmembrane region" description="Helical" evidence="7">
    <location>
        <begin position="158"/>
        <end position="176"/>
    </location>
</feature>
<evidence type="ECO:0000256" key="3">
    <source>
        <dbReference type="ARBA" id="ARBA00022475"/>
    </source>
</evidence>
<accession>A0A811TA28</accession>
<evidence type="ECO:0000256" key="2">
    <source>
        <dbReference type="ARBA" id="ARBA00008017"/>
    </source>
</evidence>
<dbReference type="SUPFAM" id="SSF82861">
    <property type="entry name" value="Mechanosensitive channel protein MscS (YggB), transmembrane region"/>
    <property type="match status" value="1"/>
</dbReference>
<dbReference type="SUPFAM" id="SSF50182">
    <property type="entry name" value="Sm-like ribonucleoproteins"/>
    <property type="match status" value="1"/>
</dbReference>
<gene>
    <name evidence="11" type="ORF">LAKADJCE_00121</name>
</gene>
<dbReference type="Gene3D" id="3.30.70.100">
    <property type="match status" value="1"/>
</dbReference>
<feature type="transmembrane region" description="Helical" evidence="7">
    <location>
        <begin position="133"/>
        <end position="151"/>
    </location>
</feature>
<dbReference type="AlphaFoldDB" id="A0A811TA28"/>
<proteinExistence type="inferred from homology"/>
<evidence type="ECO:0000259" key="10">
    <source>
        <dbReference type="Pfam" id="PF21088"/>
    </source>
</evidence>
<evidence type="ECO:0000256" key="4">
    <source>
        <dbReference type="ARBA" id="ARBA00022692"/>
    </source>
</evidence>
<evidence type="ECO:0000256" key="1">
    <source>
        <dbReference type="ARBA" id="ARBA00004651"/>
    </source>
</evidence>
<feature type="domain" description="Mechanosensitive ion channel MscS C-terminal" evidence="9">
    <location>
        <begin position="251"/>
        <end position="338"/>
    </location>
</feature>
<keyword evidence="4 7" id="KW-0812">Transmembrane</keyword>
<comment type="caution">
    <text evidence="11">The sequence shown here is derived from an EMBL/GenBank/DDBJ whole genome shotgun (WGS) entry which is preliminary data.</text>
</comment>
<evidence type="ECO:0000259" key="8">
    <source>
        <dbReference type="Pfam" id="PF00924"/>
    </source>
</evidence>
<dbReference type="InterPro" id="IPR010920">
    <property type="entry name" value="LSM_dom_sf"/>
</dbReference>
<dbReference type="Gene3D" id="2.30.30.60">
    <property type="match status" value="1"/>
</dbReference>
<dbReference type="InterPro" id="IPR011014">
    <property type="entry name" value="MscS_channel_TM-2"/>
</dbReference>
<dbReference type="EMBL" id="CAJHIR010000004">
    <property type="protein sequence ID" value="CAD6491427.1"/>
    <property type="molecule type" value="Genomic_DNA"/>
</dbReference>
<evidence type="ECO:0000256" key="6">
    <source>
        <dbReference type="ARBA" id="ARBA00023136"/>
    </source>
</evidence>
<keyword evidence="5 7" id="KW-1133">Transmembrane helix</keyword>
<evidence type="ECO:0000256" key="5">
    <source>
        <dbReference type="ARBA" id="ARBA00022989"/>
    </source>
</evidence>
<dbReference type="InterPro" id="IPR049278">
    <property type="entry name" value="MS_channel_C"/>
</dbReference>
<protein>
    <submittedName>
        <fullName evidence="11">Small-conductance mechanosensitive channel MscMJ</fullName>
    </submittedName>
</protein>
<sequence>MFGSSFDRIILLFLIIFFTLVTRKLTIYIFEEKLIHITRKTKTELDDLLVKALKDPIGYAIIGIGLVASIHSLPLPENIGTIEVSIIINSIFTLLFTLIALFVIFRLIDVLAYYMYKAASSTETKLDEQLTPLIIKTLKIVVFILSLLFILQNIGWNITSLLAGLGIGGLAFALAAQETISNLFGSFTIFSDRCFHIGDWVRIGDVEGTVEEVGFRSTRIRRFDQALVTMPNSKFIKSEVINFSEMKKRRIKFNLGVSYKTTAKQMTDAVEGIKKIIEDDARFERSFYMVHFTEFGAYSLDIFIYCFTKTTIWNEYLSMREEFNLKIMQLLEELNVEIAYPTQTIQLS</sequence>
<dbReference type="InterPro" id="IPR023408">
    <property type="entry name" value="MscS_beta-dom_sf"/>
</dbReference>
<dbReference type="Gene3D" id="1.10.287.1260">
    <property type="match status" value="1"/>
</dbReference>
<comment type="similarity">
    <text evidence="2">Belongs to the MscS (TC 1.A.23) family.</text>
</comment>
<dbReference type="Pfam" id="PF21088">
    <property type="entry name" value="MS_channel_1st"/>
    <property type="match status" value="1"/>
</dbReference>
<feature type="domain" description="Mechanosensitive ion channel transmembrane helices 2/3" evidence="10">
    <location>
        <begin position="136"/>
        <end position="177"/>
    </location>
</feature>
<name>A0A811TA28_9EURY</name>
<keyword evidence="6 7" id="KW-0472">Membrane</keyword>
<feature type="domain" description="Mechanosensitive ion channel MscS" evidence="8">
    <location>
        <begin position="179"/>
        <end position="244"/>
    </location>
</feature>
<feature type="transmembrane region" description="Helical" evidence="7">
    <location>
        <begin position="9"/>
        <end position="30"/>
    </location>
</feature>
<dbReference type="PANTHER" id="PTHR43634">
    <property type="entry name" value="OW CONDUCTANCE MECHANOSENSITIVE CHANNEL"/>
    <property type="match status" value="1"/>
</dbReference>
<dbReference type="SUPFAM" id="SSF82689">
    <property type="entry name" value="Mechanosensitive channel protein MscS (YggB), C-terminal domain"/>
    <property type="match status" value="1"/>
</dbReference>
<dbReference type="Pfam" id="PF00924">
    <property type="entry name" value="MS_channel_2nd"/>
    <property type="match status" value="1"/>
</dbReference>
<comment type="subcellular location">
    <subcellularLocation>
        <location evidence="1">Cell membrane</location>
        <topology evidence="1">Multi-pass membrane protein</topology>
    </subcellularLocation>
</comment>
<keyword evidence="3" id="KW-1003">Cell membrane</keyword>
<reference evidence="11" key="1">
    <citation type="submission" date="2020-10" db="EMBL/GenBank/DDBJ databases">
        <authorList>
            <person name="Hahn C.J."/>
            <person name="Laso-Perez R."/>
            <person name="Vulcano F."/>
            <person name="Vaziourakis K.-M."/>
            <person name="Stokke R."/>
            <person name="Steen I.H."/>
            <person name="Teske A."/>
            <person name="Boetius A."/>
            <person name="Liebeke M."/>
            <person name="Amann R."/>
            <person name="Knittel K."/>
        </authorList>
    </citation>
    <scope>NUCLEOTIDE SEQUENCE</scope>
    <source>
        <strain evidence="11">Gfbio:e3339647-f889-4370-9287-4fb5cb688e4c:AG392J18_GoMArc1</strain>
    </source>
</reference>
<dbReference type="GO" id="GO:0005886">
    <property type="term" value="C:plasma membrane"/>
    <property type="evidence" value="ECO:0007669"/>
    <property type="project" value="UniProtKB-SubCell"/>
</dbReference>
<feature type="transmembrane region" description="Helical" evidence="7">
    <location>
        <begin position="87"/>
        <end position="113"/>
    </location>
</feature>
<dbReference type="InterPro" id="IPR006685">
    <property type="entry name" value="MscS_channel_2nd"/>
</dbReference>
<evidence type="ECO:0000259" key="9">
    <source>
        <dbReference type="Pfam" id="PF21082"/>
    </source>
</evidence>
<dbReference type="PANTHER" id="PTHR43634:SF2">
    <property type="entry name" value="LOW CONDUCTANCE MECHANOSENSITIVE CHANNEL YNAI"/>
    <property type="match status" value="1"/>
</dbReference>